<name>A0ABU5Z8F0_9FLAO</name>
<accession>A0ABU5Z8F0</accession>
<proteinExistence type="predicted"/>
<keyword evidence="2" id="KW-1185">Reference proteome</keyword>
<reference evidence="1 2" key="1">
    <citation type="submission" date="2023-12" db="EMBL/GenBank/DDBJ databases">
        <title>Genomic sequences of Capnocytophaga and Parvimonas strains.</title>
        <authorList>
            <person name="Watt R.M."/>
            <person name="Wang M."/>
            <person name="Yang T."/>
            <person name="Tong W.M."/>
        </authorList>
    </citation>
    <scope>NUCLEOTIDE SEQUENCE [LARGE SCALE GENOMIC DNA]</scope>
    <source>
        <strain evidence="1 2">CCUG 13096</strain>
    </source>
</reference>
<dbReference type="Proteomes" id="UP001311730">
    <property type="component" value="Unassembled WGS sequence"/>
</dbReference>
<comment type="caution">
    <text evidence="1">The sequence shown here is derived from an EMBL/GenBank/DDBJ whole genome shotgun (WGS) entry which is preliminary data.</text>
</comment>
<organism evidence="1 2">
    <name type="scientific">Capnocytophaga gingivalis</name>
    <dbReference type="NCBI Taxonomy" id="1017"/>
    <lineage>
        <taxon>Bacteria</taxon>
        <taxon>Pseudomonadati</taxon>
        <taxon>Bacteroidota</taxon>
        <taxon>Flavobacteriia</taxon>
        <taxon>Flavobacteriales</taxon>
        <taxon>Flavobacteriaceae</taxon>
        <taxon>Capnocytophaga</taxon>
    </lineage>
</organism>
<sequence length="154" mass="17981">MKKIVLLLVSALVLSCSKNDCNCKKEEKNDTPKSVLLGTWKITKKVVNGEIKELYSDCDANETFVFQEKGAINESYEKGKFNPYNNNLECRSKKEVYPTYEYKKEENKLYLETEANGKPLMIPQKITLENNNTQLTIYNNYDAEKYYKVYTKQK</sequence>
<dbReference type="RefSeq" id="WP_323983467.1">
    <property type="nucleotide sequence ID" value="NZ_JAYKBW010000008.1"/>
</dbReference>
<evidence type="ECO:0000313" key="2">
    <source>
        <dbReference type="Proteomes" id="UP001311730"/>
    </source>
</evidence>
<dbReference type="PROSITE" id="PS51257">
    <property type="entry name" value="PROKAR_LIPOPROTEIN"/>
    <property type="match status" value="1"/>
</dbReference>
<evidence type="ECO:0000313" key="1">
    <source>
        <dbReference type="EMBL" id="MEB3075235.1"/>
    </source>
</evidence>
<gene>
    <name evidence="1" type="ORF">VJJ08_07985</name>
</gene>
<protein>
    <submittedName>
        <fullName evidence="1">Lipocalin-like protein</fullName>
    </submittedName>
</protein>
<dbReference type="EMBL" id="JAYKBW010000008">
    <property type="protein sequence ID" value="MEB3075235.1"/>
    <property type="molecule type" value="Genomic_DNA"/>
</dbReference>